<evidence type="ECO:0000256" key="6">
    <source>
        <dbReference type="ARBA" id="ARBA00023163"/>
    </source>
</evidence>
<dbReference type="GO" id="GO:0006353">
    <property type="term" value="P:DNA-templated transcription termination"/>
    <property type="evidence" value="ECO:0007669"/>
    <property type="project" value="UniProtKB-UniRule"/>
</dbReference>
<dbReference type="GO" id="GO:0005829">
    <property type="term" value="C:cytosol"/>
    <property type="evidence" value="ECO:0007669"/>
    <property type="project" value="TreeGrafter"/>
</dbReference>
<evidence type="ECO:0000256" key="5">
    <source>
        <dbReference type="ARBA" id="ARBA00023015"/>
    </source>
</evidence>
<evidence type="ECO:0000313" key="10">
    <source>
        <dbReference type="Proteomes" id="UP000782843"/>
    </source>
</evidence>
<dbReference type="InterPro" id="IPR025249">
    <property type="entry name" value="TF_NusA_KH_1st"/>
</dbReference>
<dbReference type="Pfam" id="PF08529">
    <property type="entry name" value="NusA_N"/>
    <property type="match status" value="1"/>
</dbReference>
<dbReference type="SUPFAM" id="SSF54814">
    <property type="entry name" value="Prokaryotic type KH domain (KH-domain type II)"/>
    <property type="match status" value="2"/>
</dbReference>
<dbReference type="Pfam" id="PF13184">
    <property type="entry name" value="KH_NusA_1st"/>
    <property type="match status" value="1"/>
</dbReference>
<evidence type="ECO:0000256" key="3">
    <source>
        <dbReference type="ARBA" id="ARBA00022814"/>
    </source>
</evidence>
<comment type="function">
    <text evidence="7">Participates in both transcription termination and antitermination.</text>
</comment>
<comment type="subunit">
    <text evidence="7">Monomer. Binds directly to the core enzyme of the DNA-dependent RNA polymerase and to nascent RNA.</text>
</comment>
<evidence type="ECO:0000313" key="9">
    <source>
        <dbReference type="EMBL" id="MCA9382001.1"/>
    </source>
</evidence>
<evidence type="ECO:0000256" key="1">
    <source>
        <dbReference type="ARBA" id="ARBA00022472"/>
    </source>
</evidence>
<dbReference type="GO" id="GO:0003677">
    <property type="term" value="F:DNA binding"/>
    <property type="evidence" value="ECO:0007669"/>
    <property type="project" value="InterPro"/>
</dbReference>
<keyword evidence="2 7" id="KW-0963">Cytoplasm</keyword>
<evidence type="ECO:0000259" key="8">
    <source>
        <dbReference type="SMART" id="SM00322"/>
    </source>
</evidence>
<dbReference type="GO" id="GO:0003899">
    <property type="term" value="F:DNA-directed RNA polymerase activity"/>
    <property type="evidence" value="ECO:0007669"/>
    <property type="project" value="InterPro"/>
</dbReference>
<dbReference type="InterPro" id="IPR011260">
    <property type="entry name" value="RNAP_asu_C"/>
</dbReference>
<dbReference type="AlphaFoldDB" id="A0A955RHI5"/>
<accession>A0A955RHI5</accession>
<evidence type="ECO:0000256" key="4">
    <source>
        <dbReference type="ARBA" id="ARBA00022884"/>
    </source>
</evidence>
<dbReference type="PANTHER" id="PTHR22648">
    <property type="entry name" value="TRANSCRIPTION TERMINATION FACTOR NUSA"/>
    <property type="match status" value="1"/>
</dbReference>
<proteinExistence type="inferred from homology"/>
<keyword evidence="1 7" id="KW-0806">Transcription termination</keyword>
<dbReference type="InterPro" id="IPR030842">
    <property type="entry name" value="TF_NusA_bacterial"/>
</dbReference>
<organism evidence="9 10">
    <name type="scientific">Candidatus Dojkabacteria bacterium</name>
    <dbReference type="NCBI Taxonomy" id="2099670"/>
    <lineage>
        <taxon>Bacteria</taxon>
        <taxon>Candidatus Dojkabacteria</taxon>
    </lineage>
</organism>
<dbReference type="SMART" id="SM00322">
    <property type="entry name" value="KH"/>
    <property type="match status" value="1"/>
</dbReference>
<keyword evidence="3 7" id="KW-0889">Transcription antitermination</keyword>
<dbReference type="GO" id="GO:0031564">
    <property type="term" value="P:transcription antitermination"/>
    <property type="evidence" value="ECO:0007669"/>
    <property type="project" value="UniProtKB-UniRule"/>
</dbReference>
<dbReference type="Pfam" id="PF26594">
    <property type="entry name" value="KH_NusA_2nd"/>
    <property type="match status" value="1"/>
</dbReference>
<dbReference type="Gene3D" id="3.30.1480.10">
    <property type="entry name" value="NusA, N-terminal domain"/>
    <property type="match status" value="1"/>
</dbReference>
<dbReference type="PROSITE" id="PS50084">
    <property type="entry name" value="KH_TYPE_1"/>
    <property type="match status" value="1"/>
</dbReference>
<dbReference type="Proteomes" id="UP000782843">
    <property type="component" value="Unassembled WGS sequence"/>
</dbReference>
<dbReference type="InterPro" id="IPR036555">
    <property type="entry name" value="NusA_N_sf"/>
</dbReference>
<dbReference type="FunFam" id="3.30.1480.10:FF:000002">
    <property type="entry name" value="Transcription termination/antitermination protein NusA"/>
    <property type="match status" value="1"/>
</dbReference>
<dbReference type="FunFam" id="3.30.300.20:FF:000005">
    <property type="entry name" value="Transcription termination/antitermination protein NusA"/>
    <property type="match status" value="1"/>
</dbReference>
<dbReference type="CDD" id="cd22529">
    <property type="entry name" value="KH-II_NusA_rpt2"/>
    <property type="match status" value="1"/>
</dbReference>
<gene>
    <name evidence="7 9" type="primary">nusA</name>
    <name evidence="9" type="ORF">KC660_01180</name>
</gene>
<comment type="similarity">
    <text evidence="7">Belongs to the NusA family.</text>
</comment>
<reference evidence="9" key="2">
    <citation type="journal article" date="2021" name="Microbiome">
        <title>Successional dynamics and alternative stable states in a saline activated sludge microbial community over 9 years.</title>
        <authorList>
            <person name="Wang Y."/>
            <person name="Ye J."/>
            <person name="Ju F."/>
            <person name="Liu L."/>
            <person name="Boyd J.A."/>
            <person name="Deng Y."/>
            <person name="Parks D.H."/>
            <person name="Jiang X."/>
            <person name="Yin X."/>
            <person name="Woodcroft B.J."/>
            <person name="Tyson G.W."/>
            <person name="Hugenholtz P."/>
            <person name="Polz M.F."/>
            <person name="Zhang T."/>
        </authorList>
    </citation>
    <scope>NUCLEOTIDE SEQUENCE</scope>
    <source>
        <strain evidence="9">HKST-UBA10</strain>
    </source>
</reference>
<comment type="caution">
    <text evidence="9">The sequence shown here is derived from an EMBL/GenBank/DDBJ whole genome shotgun (WGS) entry which is preliminary data.</text>
</comment>
<dbReference type="InterPro" id="IPR009019">
    <property type="entry name" value="KH_sf_prok-type"/>
</dbReference>
<dbReference type="NCBIfam" id="TIGR01953">
    <property type="entry name" value="NusA"/>
    <property type="match status" value="1"/>
</dbReference>
<dbReference type="Gene3D" id="1.10.150.20">
    <property type="entry name" value="5' to 3' exonuclease, C-terminal subdomain"/>
    <property type="match status" value="1"/>
</dbReference>
<name>A0A955RHI5_9BACT</name>
<dbReference type="GO" id="GO:0003700">
    <property type="term" value="F:DNA-binding transcription factor activity"/>
    <property type="evidence" value="ECO:0007669"/>
    <property type="project" value="InterPro"/>
</dbReference>
<comment type="subcellular location">
    <subcellularLocation>
        <location evidence="7">Cytoplasm</location>
    </subcellularLocation>
</comment>
<dbReference type="EMBL" id="JAGQLG010000040">
    <property type="protein sequence ID" value="MCA9382001.1"/>
    <property type="molecule type" value="Genomic_DNA"/>
</dbReference>
<dbReference type="FunFam" id="3.30.300.20:FF:000002">
    <property type="entry name" value="Transcription termination/antitermination protein NusA"/>
    <property type="match status" value="1"/>
</dbReference>
<feature type="domain" description="K Homology" evidence="8">
    <location>
        <begin position="307"/>
        <end position="386"/>
    </location>
</feature>
<keyword evidence="6 7" id="KW-0804">Transcription</keyword>
<dbReference type="SUPFAM" id="SSF47789">
    <property type="entry name" value="C-terminal domain of RNA polymerase alpha subunit"/>
    <property type="match status" value="1"/>
</dbReference>
<dbReference type="InterPro" id="IPR013735">
    <property type="entry name" value="TF_NusA_N"/>
</dbReference>
<dbReference type="PANTHER" id="PTHR22648:SF0">
    <property type="entry name" value="TRANSCRIPTION TERMINATION_ANTITERMINATION PROTEIN NUSA"/>
    <property type="match status" value="1"/>
</dbReference>
<dbReference type="CDD" id="cd04455">
    <property type="entry name" value="S1_NusA"/>
    <property type="match status" value="1"/>
</dbReference>
<keyword evidence="5 7" id="KW-0805">Transcription regulation</keyword>
<dbReference type="GO" id="GO:0003723">
    <property type="term" value="F:RNA binding"/>
    <property type="evidence" value="ECO:0007669"/>
    <property type="project" value="UniProtKB-UniRule"/>
</dbReference>
<dbReference type="Gene3D" id="3.30.300.20">
    <property type="match status" value="2"/>
</dbReference>
<dbReference type="SUPFAM" id="SSF69705">
    <property type="entry name" value="Transcription factor NusA, N-terminal domain"/>
    <property type="match status" value="1"/>
</dbReference>
<dbReference type="Gene3D" id="2.40.50.140">
    <property type="entry name" value="Nucleic acid-binding proteins"/>
    <property type="match status" value="1"/>
</dbReference>
<dbReference type="InterPro" id="IPR015946">
    <property type="entry name" value="KH_dom-like_a/b"/>
</dbReference>
<evidence type="ECO:0000256" key="7">
    <source>
        <dbReference type="HAMAP-Rule" id="MF_00945"/>
    </source>
</evidence>
<dbReference type="InterPro" id="IPR058582">
    <property type="entry name" value="KH_NusA_2nd"/>
</dbReference>
<keyword evidence="4 7" id="KW-0694">RNA-binding</keyword>
<dbReference type="Pfam" id="PF03118">
    <property type="entry name" value="RNA_pol_A_CTD"/>
    <property type="match status" value="1"/>
</dbReference>
<evidence type="ECO:0000256" key="2">
    <source>
        <dbReference type="ARBA" id="ARBA00022490"/>
    </source>
</evidence>
<reference evidence="9" key="1">
    <citation type="submission" date="2020-04" db="EMBL/GenBank/DDBJ databases">
        <authorList>
            <person name="Zhang T."/>
        </authorList>
    </citation>
    <scope>NUCLEOTIDE SEQUENCE</scope>
    <source>
        <strain evidence="9">HKST-UBA10</strain>
    </source>
</reference>
<protein>
    <recommendedName>
        <fullName evidence="7">Transcription termination/antitermination protein NusA</fullName>
    </recommendedName>
</protein>
<dbReference type="InterPro" id="IPR004087">
    <property type="entry name" value="KH_dom"/>
</dbReference>
<sequence>MAIQSDFMSAINQIAAERNIEQEEVLDAIEQAMLTAYKKDFGGGESLNVEIDRMTGAVRVYSDKKVVDDVTDEDTQISLKEAKKIEPKLKEGDHIEIDVTPDSTFGRIAAQAARQVIMQKIREAEKEGVIKEFTDKLGTIETAIVQRMEGNTVILEIRKASSLMPPEEQIEREFYRSGQMLKVLVKTIQKGPRGKNLIVSRSDNEFLKQLFVLEVPELLSGSIDIKSIAREAGSRSKVAVWANVDGVDPIGSCVGQKGTRISNIMNELKNERGEEKIDIILWDDEPAAYIQNSLSPAKVVTVQLDKVQKEALVIVPDDQLSLAIGKEGQNVRLAAKLTGWKIDIRGEGEAREALDEFKEKIKGVKGETKTKTKKTAAKKKAVKKEESKFEGIELSSRVESALVKAGIENVKDLKKAVKKGDKIKGVGEKSMDEIKKALK</sequence>
<dbReference type="InterPro" id="IPR010213">
    <property type="entry name" value="TF_NusA"/>
</dbReference>
<dbReference type="SUPFAM" id="SSF50249">
    <property type="entry name" value="Nucleic acid-binding proteins"/>
    <property type="match status" value="1"/>
</dbReference>
<dbReference type="CDD" id="cd02134">
    <property type="entry name" value="KH-II_NusA_rpt1"/>
    <property type="match status" value="1"/>
</dbReference>
<dbReference type="InterPro" id="IPR012340">
    <property type="entry name" value="NA-bd_OB-fold"/>
</dbReference>
<dbReference type="HAMAP" id="MF_00945_B">
    <property type="entry name" value="NusA_B"/>
    <property type="match status" value="1"/>
</dbReference>